<dbReference type="EMBL" id="BDQV01000707">
    <property type="protein sequence ID" value="GAY67463.1"/>
    <property type="molecule type" value="Genomic_DNA"/>
</dbReference>
<sequence>RISLPRNLNIPSTLTLCRKDKFPRHTSLTSLKSLETYKLNNFG</sequence>
<proteinExistence type="predicted"/>
<protein>
    <submittedName>
        <fullName evidence="1">Uncharacterized protein</fullName>
    </submittedName>
</protein>
<dbReference type="Proteomes" id="UP000236630">
    <property type="component" value="Unassembled WGS sequence"/>
</dbReference>
<accession>A0A2H5QSA6</accession>
<comment type="caution">
    <text evidence="1">The sequence shown here is derived from an EMBL/GenBank/DDBJ whole genome shotgun (WGS) entry which is preliminary data.</text>
</comment>
<evidence type="ECO:0000313" key="2">
    <source>
        <dbReference type="Proteomes" id="UP000236630"/>
    </source>
</evidence>
<feature type="non-terminal residue" evidence="1">
    <location>
        <position position="43"/>
    </location>
</feature>
<name>A0A2H5QSA6_CITUN</name>
<gene>
    <name evidence="1" type="ORF">CUMW_256670</name>
</gene>
<dbReference type="AlphaFoldDB" id="A0A2H5QSA6"/>
<organism evidence="1 2">
    <name type="scientific">Citrus unshiu</name>
    <name type="common">Satsuma mandarin</name>
    <name type="synonym">Citrus nobilis var. unshiu</name>
    <dbReference type="NCBI Taxonomy" id="55188"/>
    <lineage>
        <taxon>Eukaryota</taxon>
        <taxon>Viridiplantae</taxon>
        <taxon>Streptophyta</taxon>
        <taxon>Embryophyta</taxon>
        <taxon>Tracheophyta</taxon>
        <taxon>Spermatophyta</taxon>
        <taxon>Magnoliopsida</taxon>
        <taxon>eudicotyledons</taxon>
        <taxon>Gunneridae</taxon>
        <taxon>Pentapetalae</taxon>
        <taxon>rosids</taxon>
        <taxon>malvids</taxon>
        <taxon>Sapindales</taxon>
        <taxon>Rutaceae</taxon>
        <taxon>Aurantioideae</taxon>
        <taxon>Citrus</taxon>
    </lineage>
</organism>
<keyword evidence="2" id="KW-1185">Reference proteome</keyword>
<evidence type="ECO:0000313" key="1">
    <source>
        <dbReference type="EMBL" id="GAY67463.1"/>
    </source>
</evidence>
<reference evidence="1 2" key="1">
    <citation type="journal article" date="2017" name="Front. Genet.">
        <title>Draft sequencing of the heterozygous diploid genome of Satsuma (Citrus unshiu Marc.) using a hybrid assembly approach.</title>
        <authorList>
            <person name="Shimizu T."/>
            <person name="Tanizawa Y."/>
            <person name="Mochizuki T."/>
            <person name="Nagasaki H."/>
            <person name="Yoshioka T."/>
            <person name="Toyoda A."/>
            <person name="Fujiyama A."/>
            <person name="Kaminuma E."/>
            <person name="Nakamura Y."/>
        </authorList>
    </citation>
    <scope>NUCLEOTIDE SEQUENCE [LARGE SCALE GENOMIC DNA]</scope>
    <source>
        <strain evidence="2">cv. Miyagawa wase</strain>
    </source>
</reference>
<feature type="non-terminal residue" evidence="1">
    <location>
        <position position="1"/>
    </location>
</feature>